<evidence type="ECO:0000259" key="8">
    <source>
        <dbReference type="PROSITE" id="PS50928"/>
    </source>
</evidence>
<dbReference type="EMBL" id="SHKL01000001">
    <property type="protein sequence ID" value="RZT84862.1"/>
    <property type="molecule type" value="Genomic_DNA"/>
</dbReference>
<name>A0A4Q7USV1_PSEST</name>
<evidence type="ECO:0000256" key="6">
    <source>
        <dbReference type="ARBA" id="ARBA00023136"/>
    </source>
</evidence>
<feature type="transmembrane region" description="Helical" evidence="7">
    <location>
        <begin position="102"/>
        <end position="123"/>
    </location>
</feature>
<dbReference type="InterPro" id="IPR043429">
    <property type="entry name" value="ArtM/GltK/GlnP/TcyL/YhdX-like"/>
</dbReference>
<dbReference type="Pfam" id="PF00528">
    <property type="entry name" value="BPD_transp_1"/>
    <property type="match status" value="1"/>
</dbReference>
<evidence type="ECO:0000256" key="1">
    <source>
        <dbReference type="ARBA" id="ARBA00004651"/>
    </source>
</evidence>
<comment type="subcellular location">
    <subcellularLocation>
        <location evidence="1 7">Cell membrane</location>
        <topology evidence="1 7">Multi-pass membrane protein</topology>
    </subcellularLocation>
</comment>
<proteinExistence type="inferred from homology"/>
<feature type="domain" description="ABC transmembrane type-1" evidence="8">
    <location>
        <begin position="62"/>
        <end position="258"/>
    </location>
</feature>
<keyword evidence="3" id="KW-1003">Cell membrane</keyword>
<dbReference type="Gene3D" id="1.10.3720.10">
    <property type="entry name" value="MetI-like"/>
    <property type="match status" value="1"/>
</dbReference>
<keyword evidence="4 7" id="KW-0812">Transmembrane</keyword>
<comment type="similarity">
    <text evidence="7">Belongs to the binding-protein-dependent transport system permease family.</text>
</comment>
<evidence type="ECO:0000256" key="4">
    <source>
        <dbReference type="ARBA" id="ARBA00022692"/>
    </source>
</evidence>
<dbReference type="Proteomes" id="UP000291591">
    <property type="component" value="Unassembled WGS sequence"/>
</dbReference>
<keyword evidence="6 7" id="KW-0472">Membrane</keyword>
<dbReference type="CDD" id="cd06261">
    <property type="entry name" value="TM_PBP2"/>
    <property type="match status" value="1"/>
</dbReference>
<organism evidence="9 10">
    <name type="scientific">Pseudonocardia sediminis</name>
    <dbReference type="NCBI Taxonomy" id="1397368"/>
    <lineage>
        <taxon>Bacteria</taxon>
        <taxon>Bacillati</taxon>
        <taxon>Actinomycetota</taxon>
        <taxon>Actinomycetes</taxon>
        <taxon>Pseudonocardiales</taxon>
        <taxon>Pseudonocardiaceae</taxon>
        <taxon>Pseudonocardia</taxon>
    </lineage>
</organism>
<dbReference type="RefSeq" id="WP_130289408.1">
    <property type="nucleotide sequence ID" value="NZ_SHKL01000001.1"/>
</dbReference>
<dbReference type="InterPro" id="IPR035906">
    <property type="entry name" value="MetI-like_sf"/>
</dbReference>
<dbReference type="SUPFAM" id="SSF161098">
    <property type="entry name" value="MetI-like"/>
    <property type="match status" value="1"/>
</dbReference>
<evidence type="ECO:0000313" key="10">
    <source>
        <dbReference type="Proteomes" id="UP000291591"/>
    </source>
</evidence>
<evidence type="ECO:0000256" key="2">
    <source>
        <dbReference type="ARBA" id="ARBA00022448"/>
    </source>
</evidence>
<dbReference type="AlphaFoldDB" id="A0A4Q7USV1"/>
<dbReference type="PANTHER" id="PTHR30614">
    <property type="entry name" value="MEMBRANE COMPONENT OF AMINO ACID ABC TRANSPORTER"/>
    <property type="match status" value="1"/>
</dbReference>
<reference evidence="9 10" key="1">
    <citation type="submission" date="2019-02" db="EMBL/GenBank/DDBJ databases">
        <title>Sequencing the genomes of 1000 actinobacteria strains.</title>
        <authorList>
            <person name="Klenk H.-P."/>
        </authorList>
    </citation>
    <scope>NUCLEOTIDE SEQUENCE [LARGE SCALE GENOMIC DNA]</scope>
    <source>
        <strain evidence="9 10">DSM 45779</strain>
    </source>
</reference>
<dbReference type="InterPro" id="IPR010065">
    <property type="entry name" value="AA_ABC_transptr_permease_3TM"/>
</dbReference>
<feature type="transmembrane region" description="Helical" evidence="7">
    <location>
        <begin position="135"/>
        <end position="155"/>
    </location>
</feature>
<comment type="caution">
    <text evidence="9">The sequence shown here is derived from an EMBL/GenBank/DDBJ whole genome shotgun (WGS) entry which is preliminary data.</text>
</comment>
<dbReference type="NCBIfam" id="TIGR01726">
    <property type="entry name" value="HEQRo_perm_3TM"/>
    <property type="match status" value="1"/>
</dbReference>
<dbReference type="InterPro" id="IPR000515">
    <property type="entry name" value="MetI-like"/>
</dbReference>
<keyword evidence="2 7" id="KW-0813">Transport</keyword>
<feature type="transmembrane region" description="Helical" evidence="7">
    <location>
        <begin position="19"/>
        <end position="40"/>
    </location>
</feature>
<accession>A0A4Q7USV1</accession>
<sequence length="289" mass="31191">MSSVLYDVPGPAARRRNTLIGVVGTLAVVAILGFVIYRFFAAGQFSPRLWEWILYVNIQYLLLDALLATLSAFAVAALLSLVFGAVFAGGRLSDHRWVRGPATAVVEFFRAIPLLVLIFILYYGVSRGLGIDISAFWALVAGLMLYNGSVLAEVFRSGVRSLPRGQSEAAYALGMRKTQVMTTVLLPQALRAMLPTILSQLVVVLKDTALGFIILYPELLYQARFLGSQTQLGAPILPVALVIAAIYIAMCLLLSGLSKLLERRLSRGPKAGAVAPKDPELELVGGGVR</sequence>
<protein>
    <submittedName>
        <fullName evidence="9">Amino acid ABC transporter membrane protein 2 (PAAT family)</fullName>
    </submittedName>
</protein>
<dbReference type="OrthoDB" id="4543034at2"/>
<evidence type="ECO:0000256" key="5">
    <source>
        <dbReference type="ARBA" id="ARBA00022989"/>
    </source>
</evidence>
<dbReference type="GO" id="GO:0022857">
    <property type="term" value="F:transmembrane transporter activity"/>
    <property type="evidence" value="ECO:0007669"/>
    <property type="project" value="InterPro"/>
</dbReference>
<feature type="transmembrane region" description="Helical" evidence="7">
    <location>
        <begin position="197"/>
        <end position="216"/>
    </location>
</feature>
<feature type="transmembrane region" description="Helical" evidence="7">
    <location>
        <begin position="236"/>
        <end position="257"/>
    </location>
</feature>
<dbReference type="PROSITE" id="PS50928">
    <property type="entry name" value="ABC_TM1"/>
    <property type="match status" value="1"/>
</dbReference>
<gene>
    <name evidence="9" type="ORF">EV383_1718</name>
</gene>
<keyword evidence="5 7" id="KW-1133">Transmembrane helix</keyword>
<feature type="transmembrane region" description="Helical" evidence="7">
    <location>
        <begin position="60"/>
        <end position="90"/>
    </location>
</feature>
<dbReference type="PANTHER" id="PTHR30614:SF21">
    <property type="entry name" value="AMINO ACID ABC TRANSPORTER PERMEASE"/>
    <property type="match status" value="1"/>
</dbReference>
<evidence type="ECO:0000256" key="7">
    <source>
        <dbReference type="RuleBase" id="RU363032"/>
    </source>
</evidence>
<keyword evidence="10" id="KW-1185">Reference proteome</keyword>
<evidence type="ECO:0000313" key="9">
    <source>
        <dbReference type="EMBL" id="RZT84862.1"/>
    </source>
</evidence>
<dbReference type="GO" id="GO:0006865">
    <property type="term" value="P:amino acid transport"/>
    <property type="evidence" value="ECO:0007669"/>
    <property type="project" value="TreeGrafter"/>
</dbReference>
<evidence type="ECO:0000256" key="3">
    <source>
        <dbReference type="ARBA" id="ARBA00022475"/>
    </source>
</evidence>
<dbReference type="GO" id="GO:0043190">
    <property type="term" value="C:ATP-binding cassette (ABC) transporter complex"/>
    <property type="evidence" value="ECO:0007669"/>
    <property type="project" value="InterPro"/>
</dbReference>